<evidence type="ECO:0000313" key="2">
    <source>
        <dbReference type="EMBL" id="QWZ10001.1"/>
    </source>
</evidence>
<evidence type="ECO:0000313" key="3">
    <source>
        <dbReference type="Proteomes" id="UP000683575"/>
    </source>
</evidence>
<dbReference type="AlphaFoldDB" id="A0A975T1U9"/>
<name>A0A975T1U9_9ACTN</name>
<gene>
    <name evidence="2" type="ORF">KRR39_09860</name>
</gene>
<accession>A0A975T1U9</accession>
<evidence type="ECO:0000256" key="1">
    <source>
        <dbReference type="SAM" id="Phobius"/>
    </source>
</evidence>
<dbReference type="RefSeq" id="WP_216941847.1">
    <property type="nucleotide sequence ID" value="NZ_CP077062.1"/>
</dbReference>
<keyword evidence="1" id="KW-1133">Transmembrane helix</keyword>
<dbReference type="Proteomes" id="UP000683575">
    <property type="component" value="Chromosome"/>
</dbReference>
<feature type="transmembrane region" description="Helical" evidence="1">
    <location>
        <begin position="37"/>
        <end position="59"/>
    </location>
</feature>
<keyword evidence="1" id="KW-0472">Membrane</keyword>
<organism evidence="2 3">
    <name type="scientific">Nocardioides panacis</name>
    <dbReference type="NCBI Taxonomy" id="2849501"/>
    <lineage>
        <taxon>Bacteria</taxon>
        <taxon>Bacillati</taxon>
        <taxon>Actinomycetota</taxon>
        <taxon>Actinomycetes</taxon>
        <taxon>Propionibacteriales</taxon>
        <taxon>Nocardioidaceae</taxon>
        <taxon>Nocardioides</taxon>
    </lineage>
</organism>
<dbReference type="KEGG" id="nps:KRR39_09860"/>
<reference evidence="2" key="1">
    <citation type="submission" date="2021-06" db="EMBL/GenBank/DDBJ databases">
        <title>Complete genome sequence of Nocardioides sp. G188.</title>
        <authorList>
            <person name="Im W.-T."/>
        </authorList>
    </citation>
    <scope>NUCLEOTIDE SEQUENCE</scope>
    <source>
        <strain evidence="2">G188</strain>
    </source>
</reference>
<keyword evidence="3" id="KW-1185">Reference proteome</keyword>
<sequence length="392" mass="41315">MDESRLRSMRGDVEAHVELPDFAVVAERGRQVRRRRAVVAGAAVAAAVLVATVGVAQTFDRERTQGPVQQPAPTIDRTGAARVLSDPDAQVDADASKVDGAGDLLAVVTVPGGSDDCGAPGGTALRWSAVDGGSRSWLERRRPVVPLVDGFVLGSVPASCRSGAPAETRAYLVDGAGKARALAWGPGAEGVCAAQPADPRCRFDVQRASGSLDPDISLPRGTEPVATGPAEVRWARSSDGRRLSWSDDGRSWRSRTTSLPGGSIVSATAAGAWGVLAGNTSVEYTSDAGATWHSRDLSAALRGVRIADVDWTVTRSGVLLGVTRLVGRGDVLFRSTDPSWTRFVETDVHTSFGLVSPMVQGEAVYVVDDERWLVSTDDGATWRRTPALPRAR</sequence>
<protein>
    <submittedName>
        <fullName evidence="2">Uncharacterized protein</fullName>
    </submittedName>
</protein>
<keyword evidence="1" id="KW-0812">Transmembrane</keyword>
<proteinExistence type="predicted"/>
<dbReference type="EMBL" id="CP077062">
    <property type="protein sequence ID" value="QWZ10001.1"/>
    <property type="molecule type" value="Genomic_DNA"/>
</dbReference>